<dbReference type="EMBL" id="MCGT01000005">
    <property type="protein sequence ID" value="ORX59740.1"/>
    <property type="molecule type" value="Genomic_DNA"/>
</dbReference>
<dbReference type="SFLD" id="SFLDG01140">
    <property type="entry name" value="C2.B:_Phosphomannomutase_and_P"/>
    <property type="match status" value="1"/>
</dbReference>
<dbReference type="GO" id="GO:0016791">
    <property type="term" value="F:phosphatase activity"/>
    <property type="evidence" value="ECO:0007669"/>
    <property type="project" value="TreeGrafter"/>
</dbReference>
<dbReference type="InterPro" id="IPR036412">
    <property type="entry name" value="HAD-like_sf"/>
</dbReference>
<evidence type="ECO:0008006" key="3">
    <source>
        <dbReference type="Google" id="ProtNLM"/>
    </source>
</evidence>
<protein>
    <recommendedName>
        <fullName evidence="3">HAD-like protein</fullName>
    </recommendedName>
</protein>
<dbReference type="InterPro" id="IPR006379">
    <property type="entry name" value="HAD-SF_hydro_IIB"/>
</dbReference>
<dbReference type="AlphaFoldDB" id="A0A1X2GRN9"/>
<dbReference type="PANTHER" id="PTHR10000:SF8">
    <property type="entry name" value="HAD SUPERFAMILY HYDROLASE-LIKE, TYPE 3"/>
    <property type="match status" value="1"/>
</dbReference>
<dbReference type="NCBIfam" id="TIGR01484">
    <property type="entry name" value="HAD-SF-IIB"/>
    <property type="match status" value="1"/>
</dbReference>
<dbReference type="InterPro" id="IPR023214">
    <property type="entry name" value="HAD_sf"/>
</dbReference>
<dbReference type="Gene3D" id="3.30.1240.10">
    <property type="match status" value="1"/>
</dbReference>
<keyword evidence="2" id="KW-1185">Reference proteome</keyword>
<accession>A0A1X2GRN9</accession>
<reference evidence="1 2" key="1">
    <citation type="submission" date="2016-07" db="EMBL/GenBank/DDBJ databases">
        <title>Pervasive Adenine N6-methylation of Active Genes in Fungi.</title>
        <authorList>
            <consortium name="DOE Joint Genome Institute"/>
            <person name="Mondo S.J."/>
            <person name="Dannebaum R.O."/>
            <person name="Kuo R.C."/>
            <person name="Labutti K."/>
            <person name="Haridas S."/>
            <person name="Kuo A."/>
            <person name="Salamov A."/>
            <person name="Ahrendt S.R."/>
            <person name="Lipzen A."/>
            <person name="Sullivan W."/>
            <person name="Andreopoulos W.B."/>
            <person name="Clum A."/>
            <person name="Lindquist E."/>
            <person name="Daum C."/>
            <person name="Ramamoorthy G.K."/>
            <person name="Gryganskyi A."/>
            <person name="Culley D."/>
            <person name="Magnuson J.K."/>
            <person name="James T.Y."/>
            <person name="O'Malley M.A."/>
            <person name="Stajich J.E."/>
            <person name="Spatafora J.W."/>
            <person name="Visel A."/>
            <person name="Grigoriev I.V."/>
        </authorList>
    </citation>
    <scope>NUCLEOTIDE SEQUENCE [LARGE SCALE GENOMIC DNA]</scope>
    <source>
        <strain evidence="1 2">NRRL 3301</strain>
    </source>
</reference>
<dbReference type="CDD" id="cd07516">
    <property type="entry name" value="HAD_Pase"/>
    <property type="match status" value="1"/>
</dbReference>
<organism evidence="1 2">
    <name type="scientific">Hesseltinella vesiculosa</name>
    <dbReference type="NCBI Taxonomy" id="101127"/>
    <lineage>
        <taxon>Eukaryota</taxon>
        <taxon>Fungi</taxon>
        <taxon>Fungi incertae sedis</taxon>
        <taxon>Mucoromycota</taxon>
        <taxon>Mucoromycotina</taxon>
        <taxon>Mucoromycetes</taxon>
        <taxon>Mucorales</taxon>
        <taxon>Cunninghamellaceae</taxon>
        <taxon>Hesseltinella</taxon>
    </lineage>
</organism>
<dbReference type="SFLD" id="SFLDS00003">
    <property type="entry name" value="Haloacid_Dehalogenase"/>
    <property type="match status" value="1"/>
</dbReference>
<name>A0A1X2GRN9_9FUNG</name>
<dbReference type="Gene3D" id="3.40.50.1000">
    <property type="entry name" value="HAD superfamily/HAD-like"/>
    <property type="match status" value="1"/>
</dbReference>
<dbReference type="PANTHER" id="PTHR10000">
    <property type="entry name" value="PHOSPHOSERINE PHOSPHATASE"/>
    <property type="match status" value="1"/>
</dbReference>
<sequence>MLHLADIKLVASDLDGTLFSGPFHETPLSERCIRALNALEKQGVQIVLASGRAPRSMLQVLELVQLQHPIAVCSNGAIVLDQNDKTIKQSFAIDPEHVLQIVSKIKQELGDDVYIGTQSGMHFRCEAGYASVRGAIKMKFPYDTVTSLEEFAREPVENISIVHTTWHASVLHDYLDQRVFKDPSWKDIIHCTYSSAILTEISATGVSKGTTLAQIAQEMNVSRDQIIAFGDMPNDIEMLQFAGIGVAMANAEDLVKKAAVHVADSNVNHGVAQILEDMLAQKNKDRLN</sequence>
<dbReference type="OrthoDB" id="27226at2759"/>
<dbReference type="GO" id="GO:0005829">
    <property type="term" value="C:cytosol"/>
    <property type="evidence" value="ECO:0007669"/>
    <property type="project" value="TreeGrafter"/>
</dbReference>
<dbReference type="Pfam" id="PF08282">
    <property type="entry name" value="Hydrolase_3"/>
    <property type="match status" value="1"/>
</dbReference>
<dbReference type="InterPro" id="IPR000150">
    <property type="entry name" value="Cof"/>
</dbReference>
<dbReference type="Proteomes" id="UP000242146">
    <property type="component" value="Unassembled WGS sequence"/>
</dbReference>
<proteinExistence type="predicted"/>
<dbReference type="NCBIfam" id="TIGR00099">
    <property type="entry name" value="Cof-subfamily"/>
    <property type="match status" value="1"/>
</dbReference>
<dbReference type="SUPFAM" id="SSF56784">
    <property type="entry name" value="HAD-like"/>
    <property type="match status" value="1"/>
</dbReference>
<evidence type="ECO:0000313" key="2">
    <source>
        <dbReference type="Proteomes" id="UP000242146"/>
    </source>
</evidence>
<dbReference type="GO" id="GO:0000287">
    <property type="term" value="F:magnesium ion binding"/>
    <property type="evidence" value="ECO:0007669"/>
    <property type="project" value="TreeGrafter"/>
</dbReference>
<dbReference type="STRING" id="101127.A0A1X2GRN9"/>
<evidence type="ECO:0000313" key="1">
    <source>
        <dbReference type="EMBL" id="ORX59740.1"/>
    </source>
</evidence>
<comment type="caution">
    <text evidence="1">The sequence shown here is derived from an EMBL/GenBank/DDBJ whole genome shotgun (WGS) entry which is preliminary data.</text>
</comment>
<gene>
    <name evidence="1" type="ORF">DM01DRAFT_1405230</name>
</gene>